<evidence type="ECO:0000313" key="2">
    <source>
        <dbReference type="Proteomes" id="UP001498398"/>
    </source>
</evidence>
<protein>
    <submittedName>
        <fullName evidence="1">Uncharacterized protein</fullName>
    </submittedName>
</protein>
<organism evidence="1 2">
    <name type="scientific">Marasmiellus scandens</name>
    <dbReference type="NCBI Taxonomy" id="2682957"/>
    <lineage>
        <taxon>Eukaryota</taxon>
        <taxon>Fungi</taxon>
        <taxon>Dikarya</taxon>
        <taxon>Basidiomycota</taxon>
        <taxon>Agaricomycotina</taxon>
        <taxon>Agaricomycetes</taxon>
        <taxon>Agaricomycetidae</taxon>
        <taxon>Agaricales</taxon>
        <taxon>Marasmiineae</taxon>
        <taxon>Omphalotaceae</taxon>
        <taxon>Marasmiellus</taxon>
    </lineage>
</organism>
<comment type="caution">
    <text evidence="1">The sequence shown here is derived from an EMBL/GenBank/DDBJ whole genome shotgun (WGS) entry which is preliminary data.</text>
</comment>
<gene>
    <name evidence="1" type="ORF">VKT23_009917</name>
</gene>
<proteinExistence type="predicted"/>
<reference evidence="1 2" key="1">
    <citation type="submission" date="2024-01" db="EMBL/GenBank/DDBJ databases">
        <title>A draft genome for the cacao thread blight pathogen Marasmiellus scandens.</title>
        <authorList>
            <person name="Baruah I.K."/>
            <person name="Leung J."/>
            <person name="Bukari Y."/>
            <person name="Amoako-Attah I."/>
            <person name="Meinhardt L.W."/>
            <person name="Bailey B.A."/>
            <person name="Cohen S.P."/>
        </authorList>
    </citation>
    <scope>NUCLEOTIDE SEQUENCE [LARGE SCALE GENOMIC DNA]</scope>
    <source>
        <strain evidence="1 2">GH-19</strain>
    </source>
</reference>
<dbReference type="EMBL" id="JBANRG010000017">
    <property type="protein sequence ID" value="KAK7458906.1"/>
    <property type="molecule type" value="Genomic_DNA"/>
</dbReference>
<accession>A0ABR1JEI8</accession>
<feature type="non-terminal residue" evidence="1">
    <location>
        <position position="1"/>
    </location>
</feature>
<sequence>AHITHVLKEIGFEDIWIEPTEAPIGKRKGKAGVVGADWQYRGFSSMESVIMQYSGFGIVNNSDEYQSMLAELQREWDEGIPWMDYVVVSARKPW</sequence>
<keyword evidence="2" id="KW-1185">Reference proteome</keyword>
<dbReference type="Proteomes" id="UP001498398">
    <property type="component" value="Unassembled WGS sequence"/>
</dbReference>
<evidence type="ECO:0000313" key="1">
    <source>
        <dbReference type="EMBL" id="KAK7458906.1"/>
    </source>
</evidence>
<name>A0ABR1JEI8_9AGAR</name>